<protein>
    <recommendedName>
        <fullName evidence="3">Thioredoxin domain-containing protein</fullName>
    </recommendedName>
</protein>
<name>A0A4P2VPT0_FLUSA</name>
<dbReference type="KEGG" id="sbf:JCM31447_23120"/>
<dbReference type="AlphaFoldDB" id="A0A4P2VPT0"/>
<accession>A0A4P2VPT0</accession>
<keyword evidence="2" id="KW-1185">Reference proteome</keyword>
<proteinExistence type="predicted"/>
<evidence type="ECO:0000313" key="1">
    <source>
        <dbReference type="EMBL" id="BBH53859.1"/>
    </source>
</evidence>
<gene>
    <name evidence="1" type="ORF">JCM31447_23120</name>
</gene>
<dbReference type="Gene3D" id="3.40.30.10">
    <property type="entry name" value="Glutaredoxin"/>
    <property type="match status" value="1"/>
</dbReference>
<sequence>MRMHKNIFDSNASNQIFTYIAFLFILLFPLTAQSAEDKAKDPMAGGAQGGVPVIKPLPRHKLMPTVSYGKEPSVEGEKSVDFSSMRFWYVAVLASWNPRSEEISMIINKNFKQLSARKIGVIALFSQDTEESVAKWRKKIMPQFINDFASRNFLDAMKNPRVPTLWLVGSEGEIIQILEMPTKEEMMQSINKVMILTGF</sequence>
<dbReference type="EMBL" id="AP019368">
    <property type="protein sequence ID" value="BBH53859.1"/>
    <property type="molecule type" value="Genomic_DNA"/>
</dbReference>
<reference evidence="1 2" key="1">
    <citation type="submission" date="2018-12" db="EMBL/GenBank/DDBJ databases">
        <title>Rubrispira sanarue gen. nov., sp., nov., a member of the order Silvanigrellales, isolated from a brackish lake in Hamamatsu Japan.</title>
        <authorList>
            <person name="Maejima Y."/>
            <person name="Iino T."/>
            <person name="Muraguchi Y."/>
            <person name="Fukuda K."/>
            <person name="Nojiri H."/>
            <person name="Ohkuma M."/>
            <person name="Moriuchi R."/>
            <person name="Dohra H."/>
            <person name="Kimbara K."/>
            <person name="Shintani M."/>
        </authorList>
    </citation>
    <scope>NUCLEOTIDE SEQUENCE [LARGE SCALE GENOMIC DNA]</scope>
    <source>
        <strain evidence="1 2">RF1110005</strain>
    </source>
</reference>
<dbReference type="Proteomes" id="UP000291236">
    <property type="component" value="Chromosome"/>
</dbReference>
<evidence type="ECO:0008006" key="3">
    <source>
        <dbReference type="Google" id="ProtNLM"/>
    </source>
</evidence>
<evidence type="ECO:0000313" key="2">
    <source>
        <dbReference type="Proteomes" id="UP000291236"/>
    </source>
</evidence>
<organism evidence="1 2">
    <name type="scientific">Fluviispira sanaruensis</name>
    <dbReference type="NCBI Taxonomy" id="2493639"/>
    <lineage>
        <taxon>Bacteria</taxon>
        <taxon>Pseudomonadati</taxon>
        <taxon>Bdellovibrionota</taxon>
        <taxon>Oligoflexia</taxon>
        <taxon>Silvanigrellales</taxon>
        <taxon>Silvanigrellaceae</taxon>
        <taxon>Fluviispira</taxon>
    </lineage>
</organism>